<dbReference type="PATRIC" id="fig|1263868.3.peg.1603"/>
<gene>
    <name evidence="1" type="ORF">RESH_01491</name>
</gene>
<organism evidence="1 2">
    <name type="scientific">Rhodopirellula europaea SH398</name>
    <dbReference type="NCBI Taxonomy" id="1263868"/>
    <lineage>
        <taxon>Bacteria</taxon>
        <taxon>Pseudomonadati</taxon>
        <taxon>Planctomycetota</taxon>
        <taxon>Planctomycetia</taxon>
        <taxon>Pirellulales</taxon>
        <taxon>Pirellulaceae</taxon>
        <taxon>Rhodopirellula</taxon>
    </lineage>
</organism>
<dbReference type="AlphaFoldDB" id="M5S8W4"/>
<proteinExistence type="predicted"/>
<dbReference type="Proteomes" id="UP000011996">
    <property type="component" value="Unassembled WGS sequence"/>
</dbReference>
<name>M5S8W4_9BACT</name>
<evidence type="ECO:0000313" key="2">
    <source>
        <dbReference type="Proteomes" id="UP000011996"/>
    </source>
</evidence>
<accession>M5S8W4</accession>
<sequence length="58" mass="6598">MIDAKSFALDAIYRFGLSLQLNCKQSQCEGGELWATAMDLLANRERTTAQIRTFVRFP</sequence>
<evidence type="ECO:0000313" key="1">
    <source>
        <dbReference type="EMBL" id="EMI27930.1"/>
    </source>
</evidence>
<comment type="caution">
    <text evidence="1">The sequence shown here is derived from an EMBL/GenBank/DDBJ whole genome shotgun (WGS) entry which is preliminary data.</text>
</comment>
<dbReference type="EMBL" id="ANOF01000054">
    <property type="protein sequence ID" value="EMI27930.1"/>
    <property type="molecule type" value="Genomic_DNA"/>
</dbReference>
<reference evidence="1 2" key="1">
    <citation type="journal article" date="2013" name="Mar. Genomics">
        <title>Expression of sulfatases in Rhodopirellula baltica and the diversity of sulfatases in the genus Rhodopirellula.</title>
        <authorList>
            <person name="Wegner C.E."/>
            <person name="Richter-Heitmann T."/>
            <person name="Klindworth A."/>
            <person name="Klockow C."/>
            <person name="Richter M."/>
            <person name="Achstetter T."/>
            <person name="Glockner F.O."/>
            <person name="Harder J."/>
        </authorList>
    </citation>
    <scope>NUCLEOTIDE SEQUENCE [LARGE SCALE GENOMIC DNA]</scope>
    <source>
        <strain evidence="1 2">SH398</strain>
    </source>
</reference>
<protein>
    <submittedName>
        <fullName evidence="1">Uncharacterized protein</fullName>
    </submittedName>
</protein>